<evidence type="ECO:0000256" key="11">
    <source>
        <dbReference type="SAM" id="MobiDB-lite"/>
    </source>
</evidence>
<evidence type="ECO:0000256" key="9">
    <source>
        <dbReference type="ARBA" id="ARBA00031593"/>
    </source>
</evidence>
<dbReference type="Gene3D" id="1.20.1520.10">
    <property type="entry name" value="ADP-ribosylation factor-like 2-binding protein, domain"/>
    <property type="match status" value="1"/>
</dbReference>
<evidence type="ECO:0000313" key="14">
    <source>
        <dbReference type="Proteomes" id="UP000824219"/>
    </source>
</evidence>
<dbReference type="GO" id="GO:0005930">
    <property type="term" value="C:axoneme"/>
    <property type="evidence" value="ECO:0007669"/>
    <property type="project" value="TreeGrafter"/>
</dbReference>
<evidence type="ECO:0000256" key="8">
    <source>
        <dbReference type="ARBA" id="ARBA00023273"/>
    </source>
</evidence>
<dbReference type="PANTHER" id="PTHR21532:SF0">
    <property type="entry name" value="CILIA- AND FLAGELLA-ASSOCIATED PROTEIN 36"/>
    <property type="match status" value="1"/>
</dbReference>
<evidence type="ECO:0000256" key="4">
    <source>
        <dbReference type="ARBA" id="ARBA00021815"/>
    </source>
</evidence>
<evidence type="ECO:0000256" key="10">
    <source>
        <dbReference type="SAM" id="Coils"/>
    </source>
</evidence>
<comment type="subcellular location">
    <subcellularLocation>
        <location evidence="1">Cell projection</location>
        <location evidence="1">Cilium</location>
    </subcellularLocation>
    <subcellularLocation>
        <location evidence="2">Cytoplasm</location>
    </subcellularLocation>
</comment>
<dbReference type="AlphaFoldDB" id="A0A9D3N2C6"/>
<dbReference type="GO" id="GO:0097546">
    <property type="term" value="C:ciliary base"/>
    <property type="evidence" value="ECO:0007669"/>
    <property type="project" value="TreeGrafter"/>
</dbReference>
<dbReference type="InterPro" id="IPR038888">
    <property type="entry name" value="CFAP36"/>
</dbReference>
<evidence type="ECO:0000256" key="1">
    <source>
        <dbReference type="ARBA" id="ARBA00004138"/>
    </source>
</evidence>
<evidence type="ECO:0000256" key="2">
    <source>
        <dbReference type="ARBA" id="ARBA00004496"/>
    </source>
</evidence>
<comment type="similarity">
    <text evidence="3">Belongs to the CFAP36 family.</text>
</comment>
<gene>
    <name evidence="13" type="ORF">KOW79_022681</name>
</gene>
<evidence type="ECO:0000256" key="6">
    <source>
        <dbReference type="ARBA" id="ARBA00023054"/>
    </source>
</evidence>
<feature type="region of interest" description="Disordered" evidence="11">
    <location>
        <begin position="312"/>
        <end position="356"/>
    </location>
</feature>
<evidence type="ECO:0000313" key="13">
    <source>
        <dbReference type="EMBL" id="KAG7314185.1"/>
    </source>
</evidence>
<keyword evidence="14" id="KW-1185">Reference proteome</keyword>
<keyword evidence="7" id="KW-0969">Cilium</keyword>
<evidence type="ECO:0000256" key="3">
    <source>
        <dbReference type="ARBA" id="ARBA00007460"/>
    </source>
</evidence>
<dbReference type="Proteomes" id="UP000824219">
    <property type="component" value="Linkage Group LG29"/>
</dbReference>
<dbReference type="PANTHER" id="PTHR21532">
    <property type="entry name" value="PHOSPHODIESTERASE HL"/>
    <property type="match status" value="1"/>
</dbReference>
<keyword evidence="6 10" id="KW-0175">Coiled coil</keyword>
<evidence type="ECO:0000259" key="12">
    <source>
        <dbReference type="Pfam" id="PF11527"/>
    </source>
</evidence>
<feature type="region of interest" description="Disordered" evidence="11">
    <location>
        <begin position="253"/>
        <end position="274"/>
    </location>
</feature>
<evidence type="ECO:0000256" key="5">
    <source>
        <dbReference type="ARBA" id="ARBA00022490"/>
    </source>
</evidence>
<keyword evidence="5" id="KW-0963">Cytoplasm</keyword>
<comment type="caution">
    <text evidence="13">The sequence shown here is derived from an EMBL/GenBank/DDBJ whole genome shotgun (WGS) entry which is preliminary data.</text>
</comment>
<reference evidence="13 14" key="1">
    <citation type="submission" date="2021-06" db="EMBL/GenBank/DDBJ databases">
        <title>Chromosome-level genome assembly of the red-tail catfish (Hemibagrus wyckioides).</title>
        <authorList>
            <person name="Shao F."/>
        </authorList>
    </citation>
    <scope>NUCLEOTIDE SEQUENCE [LARGE SCALE GENOMIC DNA]</scope>
    <source>
        <strain evidence="13">EC202008001</strain>
        <tissue evidence="13">Blood</tissue>
    </source>
</reference>
<evidence type="ECO:0000256" key="7">
    <source>
        <dbReference type="ARBA" id="ARBA00023069"/>
    </source>
</evidence>
<feature type="coiled-coil region" evidence="10">
    <location>
        <begin position="143"/>
        <end position="170"/>
    </location>
</feature>
<accession>A0A9D3N2C6</accession>
<feature type="compositionally biased region" description="Basic and acidic residues" evidence="11">
    <location>
        <begin position="394"/>
        <end position="403"/>
    </location>
</feature>
<name>A0A9D3N2C6_9TELE</name>
<feature type="region of interest" description="Disordered" evidence="11">
    <location>
        <begin position="183"/>
        <end position="238"/>
    </location>
</feature>
<feature type="region of interest" description="Disordered" evidence="11">
    <location>
        <begin position="390"/>
        <end position="415"/>
    </location>
</feature>
<dbReference type="EMBL" id="JAHKSW010000029">
    <property type="protein sequence ID" value="KAG7314185.1"/>
    <property type="molecule type" value="Genomic_DNA"/>
</dbReference>
<feature type="compositionally biased region" description="Basic and acidic residues" evidence="11">
    <location>
        <begin position="211"/>
        <end position="223"/>
    </location>
</feature>
<sequence>MAEDSEWVVESIAGFLGSPEWLIPLTDFIENKCSVFDDEEENKLSYTEIHQQYKQLVEKLLENYMQEVGISEQQFLDACSSPFAKSKALQALFQPVLATNDFQMFRSLMVQKNVELQLQALRVIKERNGALPECLTDGTDVMSELEQQEMQILQEVLKRSKEEYEEEIARRELFAQKVGSTSTGLCEEPVRNGTDPQAAAHTAAQPINIHSKKEDKEKSERSSAIRSPKASDNCSTEIKTLAAVRVPVKAPPPQMMMSREKSGQQAAESWLEEARKEAGISKPFRELTVAQQEQLQQRAEYLRQQRDKLQALKKEQKGKSGAAEETLSPTPTPTPAPPTQEISVEEKKKLQKRKHLAEKLKEEPCQQFCTCCPELLLPAPARLSGGLLAAHRGSGNERQDPLSRDLTQWRRPVSQ</sequence>
<keyword evidence="8" id="KW-0966">Cell projection</keyword>
<dbReference type="OrthoDB" id="272687at2759"/>
<organism evidence="13 14">
    <name type="scientific">Hemibagrus wyckioides</name>
    <dbReference type="NCBI Taxonomy" id="337641"/>
    <lineage>
        <taxon>Eukaryota</taxon>
        <taxon>Metazoa</taxon>
        <taxon>Chordata</taxon>
        <taxon>Craniata</taxon>
        <taxon>Vertebrata</taxon>
        <taxon>Euteleostomi</taxon>
        <taxon>Actinopterygii</taxon>
        <taxon>Neopterygii</taxon>
        <taxon>Teleostei</taxon>
        <taxon>Ostariophysi</taxon>
        <taxon>Siluriformes</taxon>
        <taxon>Bagridae</taxon>
        <taxon>Hemibagrus</taxon>
    </lineage>
</organism>
<dbReference type="Pfam" id="PF11527">
    <property type="entry name" value="ARL2_Bind_BART"/>
    <property type="match status" value="1"/>
</dbReference>
<proteinExistence type="inferred from homology"/>
<feature type="domain" description="BART" evidence="12">
    <location>
        <begin position="5"/>
        <end position="117"/>
    </location>
</feature>
<dbReference type="InterPro" id="IPR023379">
    <property type="entry name" value="BART_dom"/>
</dbReference>
<dbReference type="InterPro" id="IPR042541">
    <property type="entry name" value="BART_sf"/>
</dbReference>
<protein>
    <recommendedName>
        <fullName evidence="4">Cilia- and flagella-associated protein 36</fullName>
    </recommendedName>
    <alternativeName>
        <fullName evidence="9">Coiled-coil domain-containing protein 104</fullName>
    </alternativeName>
</protein>